<dbReference type="InterPro" id="IPR036271">
    <property type="entry name" value="Tet_transcr_reg_TetR-rel_C_sf"/>
</dbReference>
<evidence type="ECO:0000313" key="7">
    <source>
        <dbReference type="Proteomes" id="UP000321490"/>
    </source>
</evidence>
<gene>
    <name evidence="6" type="ORF">JD78_03363</name>
</gene>
<protein>
    <submittedName>
        <fullName evidence="6">TetR family transcriptional regulator</fullName>
    </submittedName>
</protein>
<dbReference type="InterPro" id="IPR009057">
    <property type="entry name" value="Homeodomain-like_sf"/>
</dbReference>
<evidence type="ECO:0000256" key="3">
    <source>
        <dbReference type="ARBA" id="ARBA00023163"/>
    </source>
</evidence>
<organism evidence="6 7">
    <name type="scientific">Modestobacter roseus</name>
    <dbReference type="NCBI Taxonomy" id="1181884"/>
    <lineage>
        <taxon>Bacteria</taxon>
        <taxon>Bacillati</taxon>
        <taxon>Actinomycetota</taxon>
        <taxon>Actinomycetes</taxon>
        <taxon>Geodermatophilales</taxon>
        <taxon>Geodermatophilaceae</taxon>
        <taxon>Modestobacter</taxon>
    </lineage>
</organism>
<dbReference type="Pfam" id="PF00440">
    <property type="entry name" value="TetR_N"/>
    <property type="match status" value="1"/>
</dbReference>
<proteinExistence type="predicted"/>
<name>A0A562IV40_9ACTN</name>
<keyword evidence="2 4" id="KW-0238">DNA-binding</keyword>
<feature type="domain" description="HTH tetR-type" evidence="5">
    <location>
        <begin position="21"/>
        <end position="80"/>
    </location>
</feature>
<accession>A0A562IV40</accession>
<evidence type="ECO:0000256" key="4">
    <source>
        <dbReference type="PROSITE-ProRule" id="PRU00335"/>
    </source>
</evidence>
<keyword evidence="1" id="KW-0805">Transcription regulation</keyword>
<keyword evidence="7" id="KW-1185">Reference proteome</keyword>
<dbReference type="PANTHER" id="PTHR30055:SF234">
    <property type="entry name" value="HTH-TYPE TRANSCRIPTIONAL REGULATOR BETI"/>
    <property type="match status" value="1"/>
</dbReference>
<feature type="DNA-binding region" description="H-T-H motif" evidence="4">
    <location>
        <begin position="43"/>
        <end position="62"/>
    </location>
</feature>
<dbReference type="PRINTS" id="PR00455">
    <property type="entry name" value="HTHTETR"/>
</dbReference>
<dbReference type="InterPro" id="IPR023772">
    <property type="entry name" value="DNA-bd_HTH_TetR-type_CS"/>
</dbReference>
<dbReference type="AlphaFoldDB" id="A0A562IV40"/>
<comment type="caution">
    <text evidence="6">The sequence shown here is derived from an EMBL/GenBank/DDBJ whole genome shotgun (WGS) entry which is preliminary data.</text>
</comment>
<dbReference type="GO" id="GO:0003700">
    <property type="term" value="F:DNA-binding transcription factor activity"/>
    <property type="evidence" value="ECO:0007669"/>
    <property type="project" value="TreeGrafter"/>
</dbReference>
<reference evidence="6 7" key="1">
    <citation type="submission" date="2019-07" db="EMBL/GenBank/DDBJ databases">
        <title>R&amp;d 2014.</title>
        <authorList>
            <person name="Klenk H.-P."/>
        </authorList>
    </citation>
    <scope>NUCLEOTIDE SEQUENCE [LARGE SCALE GENOMIC DNA]</scope>
    <source>
        <strain evidence="6 7">DSM 45764</strain>
    </source>
</reference>
<dbReference type="InterPro" id="IPR050109">
    <property type="entry name" value="HTH-type_TetR-like_transc_reg"/>
</dbReference>
<dbReference type="Pfam" id="PF21597">
    <property type="entry name" value="TetR_C_43"/>
    <property type="match status" value="1"/>
</dbReference>
<sequence>MTSTMSTTAETAARPLRRDAARNRELLLEAARTVFAQRGLEATLDDVAREAGVGVGTAYRHFANKFELATAVLEECIDVLVANAERALADEDPWRGLVSCLESAMELQAFNRGLREVLMSASDPQSMLRVKEKLEEPLTELVERAQAAGELRTDLTPGDFKMITQMVCAVAELAEGTAPQIWRRYLALLLPGLRPGGPPLPVAALSADQLDAASLAQCHRAWGPPA</sequence>
<dbReference type="SUPFAM" id="SSF48498">
    <property type="entry name" value="Tetracyclin repressor-like, C-terminal domain"/>
    <property type="match status" value="1"/>
</dbReference>
<dbReference type="InterPro" id="IPR001647">
    <property type="entry name" value="HTH_TetR"/>
</dbReference>
<dbReference type="Gene3D" id="1.10.357.10">
    <property type="entry name" value="Tetracycline Repressor, domain 2"/>
    <property type="match status" value="1"/>
</dbReference>
<keyword evidence="3" id="KW-0804">Transcription</keyword>
<evidence type="ECO:0000256" key="1">
    <source>
        <dbReference type="ARBA" id="ARBA00023015"/>
    </source>
</evidence>
<dbReference type="PANTHER" id="PTHR30055">
    <property type="entry name" value="HTH-TYPE TRANSCRIPTIONAL REGULATOR RUTR"/>
    <property type="match status" value="1"/>
</dbReference>
<dbReference type="SUPFAM" id="SSF46689">
    <property type="entry name" value="Homeodomain-like"/>
    <property type="match status" value="1"/>
</dbReference>
<evidence type="ECO:0000259" key="5">
    <source>
        <dbReference type="PROSITE" id="PS50977"/>
    </source>
</evidence>
<dbReference type="InterPro" id="IPR049445">
    <property type="entry name" value="TetR_SbtR-like_C"/>
</dbReference>
<dbReference type="Proteomes" id="UP000321490">
    <property type="component" value="Unassembled WGS sequence"/>
</dbReference>
<dbReference type="EMBL" id="VLKF01000001">
    <property type="protein sequence ID" value="TWH74818.1"/>
    <property type="molecule type" value="Genomic_DNA"/>
</dbReference>
<evidence type="ECO:0000313" key="6">
    <source>
        <dbReference type="EMBL" id="TWH74818.1"/>
    </source>
</evidence>
<dbReference type="PROSITE" id="PS01081">
    <property type="entry name" value="HTH_TETR_1"/>
    <property type="match status" value="1"/>
</dbReference>
<evidence type="ECO:0000256" key="2">
    <source>
        <dbReference type="ARBA" id="ARBA00023125"/>
    </source>
</evidence>
<dbReference type="PROSITE" id="PS50977">
    <property type="entry name" value="HTH_TETR_2"/>
    <property type="match status" value="1"/>
</dbReference>
<dbReference type="GO" id="GO:0000976">
    <property type="term" value="F:transcription cis-regulatory region binding"/>
    <property type="evidence" value="ECO:0007669"/>
    <property type="project" value="TreeGrafter"/>
</dbReference>